<dbReference type="GO" id="GO:0006310">
    <property type="term" value="P:DNA recombination"/>
    <property type="evidence" value="ECO:0007669"/>
    <property type="project" value="UniProtKB-KW"/>
</dbReference>
<dbReference type="InterPro" id="IPR011010">
    <property type="entry name" value="DNA_brk_join_enz"/>
</dbReference>
<evidence type="ECO:0000256" key="1">
    <source>
        <dbReference type="ARBA" id="ARBA00008857"/>
    </source>
</evidence>
<keyword evidence="4" id="KW-0233">DNA recombination</keyword>
<sequence>MARPELPIGTWGRIRTEKLGPNRFRARTRFRDYDGKTRDIEATDTTGPAAERALKVKLRDRTTPNDDEITRETRVTRLAELWIEEITTEERIAPQTIHRYETSVRTAILPALGNLRIREASVGRLDRFLRDIAKDRPSAAKGAKVVLGQMFALAVRHGAIPTNPIRDTGRLRKPRRTVVALSDEHLQAVRTAIRDWQRPIPGKPGPRHTGDLADIVDLMLATGARIGEILALRWEDLNLAAERPTLTIRGTLVFVKGKGFFRQPWTKSDAGYRMVVLPRFAVGMILDRKLAAADNPHDAIFASRRGTWLSPNNVRRQWRQARADTDLAWVTPHTFRKTVATLIKQETDTKAPRPSSDTPAKRSPTPTTSPSPSKHRTSPTYSNASAPPRTADPHQHHTAMHTDDKRGCRPG</sequence>
<dbReference type="Pfam" id="PF00589">
    <property type="entry name" value="Phage_integrase"/>
    <property type="match status" value="1"/>
</dbReference>
<reference evidence="9" key="1">
    <citation type="submission" date="2020-08" db="EMBL/GenBank/DDBJ databases">
        <title>Whole genome shotgun sequence of Polymorphospora rubra NBRC 101157.</title>
        <authorList>
            <person name="Komaki H."/>
            <person name="Tamura T."/>
        </authorList>
    </citation>
    <scope>NUCLEOTIDE SEQUENCE</scope>
    <source>
        <strain evidence="9">NBRC 101157</strain>
    </source>
</reference>
<dbReference type="InterPro" id="IPR010998">
    <property type="entry name" value="Integrase_recombinase_N"/>
</dbReference>
<keyword evidence="3 5" id="KW-0238">DNA-binding</keyword>
<keyword evidence="10" id="KW-1185">Reference proteome</keyword>
<feature type="domain" description="Tyr recombinase" evidence="7">
    <location>
        <begin position="176"/>
        <end position="395"/>
    </location>
</feature>
<dbReference type="InterPro" id="IPR053876">
    <property type="entry name" value="Phage_int_M"/>
</dbReference>
<dbReference type="PANTHER" id="PTHR30629:SF2">
    <property type="entry name" value="PROPHAGE INTEGRASE INTS-RELATED"/>
    <property type="match status" value="1"/>
</dbReference>
<evidence type="ECO:0000256" key="4">
    <source>
        <dbReference type="ARBA" id="ARBA00023172"/>
    </source>
</evidence>
<evidence type="ECO:0000259" key="8">
    <source>
        <dbReference type="PROSITE" id="PS51900"/>
    </source>
</evidence>
<evidence type="ECO:0000259" key="7">
    <source>
        <dbReference type="PROSITE" id="PS51898"/>
    </source>
</evidence>
<dbReference type="InterPro" id="IPR050808">
    <property type="entry name" value="Phage_Integrase"/>
</dbReference>
<feature type="region of interest" description="Disordered" evidence="6">
    <location>
        <begin position="341"/>
        <end position="411"/>
    </location>
</feature>
<proteinExistence type="inferred from homology"/>
<name>A0A810N851_9ACTN</name>
<dbReference type="GO" id="GO:0015074">
    <property type="term" value="P:DNA integration"/>
    <property type="evidence" value="ECO:0007669"/>
    <property type="project" value="UniProtKB-KW"/>
</dbReference>
<evidence type="ECO:0000256" key="2">
    <source>
        <dbReference type="ARBA" id="ARBA00022908"/>
    </source>
</evidence>
<feature type="compositionally biased region" description="Basic and acidic residues" evidence="6">
    <location>
        <begin position="391"/>
        <end position="411"/>
    </location>
</feature>
<dbReference type="EMBL" id="AP023359">
    <property type="protein sequence ID" value="BCJ67968.1"/>
    <property type="molecule type" value="Genomic_DNA"/>
</dbReference>
<protein>
    <submittedName>
        <fullName evidence="9">Phage integrase</fullName>
    </submittedName>
</protein>
<organism evidence="9 10">
    <name type="scientific">Polymorphospora rubra</name>
    <dbReference type="NCBI Taxonomy" id="338584"/>
    <lineage>
        <taxon>Bacteria</taxon>
        <taxon>Bacillati</taxon>
        <taxon>Actinomycetota</taxon>
        <taxon>Actinomycetes</taxon>
        <taxon>Micromonosporales</taxon>
        <taxon>Micromonosporaceae</taxon>
        <taxon>Polymorphospora</taxon>
    </lineage>
</organism>
<gene>
    <name evidence="9" type="ORF">Prubr_49890</name>
</gene>
<keyword evidence="2" id="KW-0229">DNA integration</keyword>
<evidence type="ECO:0000313" key="9">
    <source>
        <dbReference type="EMBL" id="BCJ67968.1"/>
    </source>
</evidence>
<feature type="domain" description="Core-binding (CB)" evidence="8">
    <location>
        <begin position="73"/>
        <end position="155"/>
    </location>
</feature>
<dbReference type="KEGG" id="pry:Prubr_49890"/>
<evidence type="ECO:0000256" key="5">
    <source>
        <dbReference type="PROSITE-ProRule" id="PRU01248"/>
    </source>
</evidence>
<evidence type="ECO:0000256" key="3">
    <source>
        <dbReference type="ARBA" id="ARBA00023125"/>
    </source>
</evidence>
<dbReference type="Gene3D" id="1.10.443.10">
    <property type="entry name" value="Intergrase catalytic core"/>
    <property type="match status" value="1"/>
</dbReference>
<comment type="similarity">
    <text evidence="1">Belongs to the 'phage' integrase family.</text>
</comment>
<dbReference type="SUPFAM" id="SSF56349">
    <property type="entry name" value="DNA breaking-rejoining enzymes"/>
    <property type="match status" value="1"/>
</dbReference>
<evidence type="ECO:0000313" key="10">
    <source>
        <dbReference type="Proteomes" id="UP000680866"/>
    </source>
</evidence>
<dbReference type="Proteomes" id="UP000680866">
    <property type="component" value="Chromosome"/>
</dbReference>
<dbReference type="GO" id="GO:0003677">
    <property type="term" value="F:DNA binding"/>
    <property type="evidence" value="ECO:0007669"/>
    <property type="project" value="UniProtKB-UniRule"/>
</dbReference>
<dbReference type="InterPro" id="IPR013762">
    <property type="entry name" value="Integrase-like_cat_sf"/>
</dbReference>
<evidence type="ECO:0000256" key="6">
    <source>
        <dbReference type="SAM" id="MobiDB-lite"/>
    </source>
</evidence>
<dbReference type="PROSITE" id="PS51900">
    <property type="entry name" value="CB"/>
    <property type="match status" value="1"/>
</dbReference>
<dbReference type="Pfam" id="PF22022">
    <property type="entry name" value="Phage_int_M"/>
    <property type="match status" value="1"/>
</dbReference>
<dbReference type="AlphaFoldDB" id="A0A810N851"/>
<feature type="compositionally biased region" description="Low complexity" evidence="6">
    <location>
        <begin position="361"/>
        <end position="372"/>
    </location>
</feature>
<accession>A0A810N851</accession>
<dbReference type="PROSITE" id="PS51898">
    <property type="entry name" value="TYR_RECOMBINASE"/>
    <property type="match status" value="1"/>
</dbReference>
<dbReference type="Gene3D" id="1.10.150.130">
    <property type="match status" value="1"/>
</dbReference>
<dbReference type="PANTHER" id="PTHR30629">
    <property type="entry name" value="PROPHAGE INTEGRASE"/>
    <property type="match status" value="1"/>
</dbReference>
<dbReference type="InterPro" id="IPR002104">
    <property type="entry name" value="Integrase_catalytic"/>
</dbReference>
<dbReference type="InterPro" id="IPR044068">
    <property type="entry name" value="CB"/>
</dbReference>